<reference evidence="2 3" key="1">
    <citation type="submission" date="2016-11" db="EMBL/GenBank/DDBJ databases">
        <authorList>
            <person name="Klemetsen T."/>
        </authorList>
    </citation>
    <scope>NUCLEOTIDE SEQUENCE [LARGE SCALE GENOMIC DNA]</scope>
    <source>
        <strain evidence="2">MT 2528</strain>
    </source>
</reference>
<dbReference type="EMBL" id="FPLJ01000145">
    <property type="protein sequence ID" value="SGZ04224.1"/>
    <property type="molecule type" value="Genomic_DNA"/>
</dbReference>
<name>A0ABY1HKI6_9GAMM</name>
<dbReference type="InterPro" id="IPR003141">
    <property type="entry name" value="Pol/His_phosphatase_N"/>
</dbReference>
<gene>
    <name evidence="2" type="ORF">MT2528_4775</name>
</gene>
<dbReference type="SUPFAM" id="SSF89550">
    <property type="entry name" value="PHP domain-like"/>
    <property type="match status" value="1"/>
</dbReference>
<proteinExistence type="predicted"/>
<evidence type="ECO:0000259" key="1">
    <source>
        <dbReference type="SMART" id="SM00481"/>
    </source>
</evidence>
<dbReference type="InterPro" id="IPR016195">
    <property type="entry name" value="Pol/histidinol_Pase-like"/>
</dbReference>
<comment type="caution">
    <text evidence="2">The sequence shown here is derived from an EMBL/GenBank/DDBJ whole genome shotgun (WGS) entry which is preliminary data.</text>
</comment>
<keyword evidence="3" id="KW-1185">Reference proteome</keyword>
<dbReference type="CDD" id="cd07438">
    <property type="entry name" value="PHP_HisPPase_AMP"/>
    <property type="match status" value="1"/>
</dbReference>
<organism evidence="2 3">
    <name type="scientific">Moritella viscosa</name>
    <dbReference type="NCBI Taxonomy" id="80854"/>
    <lineage>
        <taxon>Bacteria</taxon>
        <taxon>Pseudomonadati</taxon>
        <taxon>Pseudomonadota</taxon>
        <taxon>Gammaproteobacteria</taxon>
        <taxon>Alteromonadales</taxon>
        <taxon>Moritellaceae</taxon>
        <taxon>Moritella</taxon>
    </lineage>
</organism>
<accession>A0ABY1HKI6</accession>
<dbReference type="Gene3D" id="3.20.20.140">
    <property type="entry name" value="Metal-dependent hydrolases"/>
    <property type="match status" value="1"/>
</dbReference>
<protein>
    <submittedName>
        <fullName evidence="2">Metal-dependent phosphoesterase</fullName>
    </submittedName>
</protein>
<evidence type="ECO:0000313" key="3">
    <source>
        <dbReference type="Proteomes" id="UP000182660"/>
    </source>
</evidence>
<dbReference type="Gene3D" id="1.10.150.650">
    <property type="match status" value="1"/>
</dbReference>
<dbReference type="InterPro" id="IPR004013">
    <property type="entry name" value="PHP_dom"/>
</dbReference>
<sequence>MPFSDFYRWIRFIFMIYDLHSHTTASDGSLSPAELVQRAVLHRVDVLAITDHDTTAGLQEAHDTIAANQLPLTLVNGVEVSTNWQNHEIHVVGLNVDLENTVFQTFLAEQRNKREERAVEMGNRLAKARIPNAYEGAKALAGDASITRSHFAKYLVEQGVENTFQNVFKRFLAKGKTGYVPPNWATIEQTIEIIHQSGGQAVLAHPLQYKLSTKWFKRLLAAFEEAGGDALEVGQPQQGITERTQLASYGRDYNLSGSVGSDFHRPSSWTELGRNLYIPKDCTPVWSSWPEGDAKPASAVEQGA</sequence>
<dbReference type="InterPro" id="IPR052018">
    <property type="entry name" value="PHP_domain"/>
</dbReference>
<dbReference type="Proteomes" id="UP000182660">
    <property type="component" value="Unassembled WGS sequence"/>
</dbReference>
<dbReference type="Pfam" id="PF02811">
    <property type="entry name" value="PHP"/>
    <property type="match status" value="1"/>
</dbReference>
<dbReference type="PANTHER" id="PTHR42924">
    <property type="entry name" value="EXONUCLEASE"/>
    <property type="match status" value="1"/>
</dbReference>
<dbReference type="NCBIfam" id="NF047791">
    <property type="entry name" value="RNaseRnm"/>
    <property type="match status" value="1"/>
</dbReference>
<dbReference type="SMART" id="SM00481">
    <property type="entry name" value="POLIIIAc"/>
    <property type="match status" value="1"/>
</dbReference>
<dbReference type="PANTHER" id="PTHR42924:SF3">
    <property type="entry name" value="POLYMERASE_HISTIDINOL PHOSPHATASE N-TERMINAL DOMAIN-CONTAINING PROTEIN"/>
    <property type="match status" value="1"/>
</dbReference>
<evidence type="ECO:0000313" key="2">
    <source>
        <dbReference type="EMBL" id="SGZ04224.1"/>
    </source>
</evidence>
<feature type="domain" description="Polymerase/histidinol phosphatase N-terminal" evidence="1">
    <location>
        <begin position="17"/>
        <end position="84"/>
    </location>
</feature>